<dbReference type="Proteomes" id="UP001295444">
    <property type="component" value="Chromosome 06"/>
</dbReference>
<sequence>MTYTNAGIRFKYVPNKWYNACARRPLMTCNGRAETSGGRKTYDFATWCRHEKPCENPLPAFKSETGGTGLVGTLEAAHEMQVSKMESGLTRSDDFSPQLARPNR</sequence>
<reference evidence="2" key="1">
    <citation type="submission" date="2022-03" db="EMBL/GenBank/DDBJ databases">
        <authorList>
            <person name="Alioto T."/>
            <person name="Alioto T."/>
            <person name="Gomez Garrido J."/>
        </authorList>
    </citation>
    <scope>NUCLEOTIDE SEQUENCE</scope>
</reference>
<evidence type="ECO:0000313" key="2">
    <source>
        <dbReference type="EMBL" id="CAH2300802.1"/>
    </source>
</evidence>
<name>A0AAD1SG15_PELCU</name>
<gene>
    <name evidence="2" type="ORF">PECUL_23A032372</name>
</gene>
<dbReference type="AlphaFoldDB" id="A0AAD1SG15"/>
<evidence type="ECO:0000313" key="3">
    <source>
        <dbReference type="Proteomes" id="UP001295444"/>
    </source>
</evidence>
<keyword evidence="3" id="KW-1185">Reference proteome</keyword>
<dbReference type="EMBL" id="OW240917">
    <property type="protein sequence ID" value="CAH2300802.1"/>
    <property type="molecule type" value="Genomic_DNA"/>
</dbReference>
<feature type="region of interest" description="Disordered" evidence="1">
    <location>
        <begin position="82"/>
        <end position="104"/>
    </location>
</feature>
<protein>
    <submittedName>
        <fullName evidence="2">Uncharacterized protein</fullName>
    </submittedName>
</protein>
<organism evidence="2 3">
    <name type="scientific">Pelobates cultripes</name>
    <name type="common">Western spadefoot toad</name>
    <dbReference type="NCBI Taxonomy" id="61616"/>
    <lineage>
        <taxon>Eukaryota</taxon>
        <taxon>Metazoa</taxon>
        <taxon>Chordata</taxon>
        <taxon>Craniata</taxon>
        <taxon>Vertebrata</taxon>
        <taxon>Euteleostomi</taxon>
        <taxon>Amphibia</taxon>
        <taxon>Batrachia</taxon>
        <taxon>Anura</taxon>
        <taxon>Pelobatoidea</taxon>
        <taxon>Pelobatidae</taxon>
        <taxon>Pelobates</taxon>
    </lineage>
</organism>
<accession>A0AAD1SG15</accession>
<evidence type="ECO:0000256" key="1">
    <source>
        <dbReference type="SAM" id="MobiDB-lite"/>
    </source>
</evidence>
<proteinExistence type="predicted"/>